<dbReference type="InterPro" id="IPR004438">
    <property type="entry name" value="Peptidase_M3B"/>
</dbReference>
<evidence type="ECO:0000313" key="9">
    <source>
        <dbReference type="EMBL" id="TXD34911.1"/>
    </source>
</evidence>
<reference evidence="9 10" key="1">
    <citation type="submission" date="2019-08" db="EMBL/GenBank/DDBJ databases">
        <title>Bradymonadales sp. TMQ4.</title>
        <authorList>
            <person name="Liang Q."/>
        </authorList>
    </citation>
    <scope>NUCLEOTIDE SEQUENCE [LARGE SCALE GENOMIC DNA]</scope>
    <source>
        <strain evidence="9 10">TMQ4</strain>
    </source>
</reference>
<gene>
    <name evidence="9" type="primary">pepF</name>
    <name evidence="9" type="ORF">FRC98_17465</name>
</gene>
<dbReference type="NCBIfam" id="TIGR00181">
    <property type="entry name" value="pepF"/>
    <property type="match status" value="1"/>
</dbReference>
<keyword evidence="10" id="KW-1185">Reference proteome</keyword>
<evidence type="ECO:0000259" key="7">
    <source>
        <dbReference type="Pfam" id="PF01432"/>
    </source>
</evidence>
<dbReference type="EMBL" id="VOSM01000011">
    <property type="protein sequence ID" value="TXD34911.1"/>
    <property type="molecule type" value="Genomic_DNA"/>
</dbReference>
<dbReference type="GO" id="GO:0006518">
    <property type="term" value="P:peptide metabolic process"/>
    <property type="evidence" value="ECO:0007669"/>
    <property type="project" value="TreeGrafter"/>
</dbReference>
<dbReference type="Gene3D" id="1.20.140.70">
    <property type="entry name" value="Oligopeptidase f, N-terminal domain"/>
    <property type="match status" value="1"/>
</dbReference>
<evidence type="ECO:0000313" key="10">
    <source>
        <dbReference type="Proteomes" id="UP000321412"/>
    </source>
</evidence>
<dbReference type="Gene3D" id="1.10.287.830">
    <property type="entry name" value="putative peptidase helix hairpin domain like"/>
    <property type="match status" value="1"/>
</dbReference>
<dbReference type="GO" id="GO:0004222">
    <property type="term" value="F:metalloendopeptidase activity"/>
    <property type="evidence" value="ECO:0007669"/>
    <property type="project" value="UniProtKB-UniRule"/>
</dbReference>
<dbReference type="PANTHER" id="PTHR11804:SF84">
    <property type="entry name" value="SACCHAROLYSIN"/>
    <property type="match status" value="1"/>
</dbReference>
<keyword evidence="1 6" id="KW-0645">Protease</keyword>
<keyword evidence="4 6" id="KW-0862">Zinc</keyword>
<dbReference type="Proteomes" id="UP000321412">
    <property type="component" value="Unassembled WGS sequence"/>
</dbReference>
<keyword evidence="3 6" id="KW-0378">Hydrolase</keyword>
<dbReference type="AlphaFoldDB" id="A0A5C6X744"/>
<dbReference type="CDD" id="cd09608">
    <property type="entry name" value="M3B_PepF"/>
    <property type="match status" value="1"/>
</dbReference>
<dbReference type="InterPro" id="IPR045090">
    <property type="entry name" value="Pept_M3A_M3B"/>
</dbReference>
<dbReference type="InterPro" id="IPR042088">
    <property type="entry name" value="OligoPept_F_C"/>
</dbReference>
<dbReference type="Pfam" id="PF01432">
    <property type="entry name" value="Peptidase_M3"/>
    <property type="match status" value="1"/>
</dbReference>
<feature type="domain" description="Oligopeptidase F N-terminal" evidence="8">
    <location>
        <begin position="131"/>
        <end position="200"/>
    </location>
</feature>
<dbReference type="OrthoDB" id="9766487at2"/>
<evidence type="ECO:0000259" key="8">
    <source>
        <dbReference type="Pfam" id="PF08439"/>
    </source>
</evidence>
<evidence type="ECO:0000256" key="2">
    <source>
        <dbReference type="ARBA" id="ARBA00022723"/>
    </source>
</evidence>
<sequence>MSELKIPTYFDDEIEGARPKTRDREQIDARFKWNLNDIYPGWEAWQADMKEVRTHMDRFVELRGKLGEGPEQVLEAYQLQDTIGMMAYKLYRYPQLNFDLDQRDNEVQARLQEVQQLFAEYGSRSAWFTPELLTIAQETMEQWLESDEQLSPYRFPILEAYRAQEHVLDEGGERILALGSRFRSAPAEVYRALTTADVVFNTITLSDGEDVKVSYGEYSNLLHTRRDQEDRRKAFEAMYGIFEAKRNTFASLYNSLCQRDWAQAQSRNYSSTAEAALDDDNVPVSVLETLIETAREGSEPLRRYHRLRKEVLGLDEYHLYDGSIPLMESDEVYTYEGAKPTLIESVAPLGSRYQKLLGEALSGGWIDVYETEGKRSGAYSAGVYGVHPYMLLNYTDTLDDVFTLTHELGHTLHTVLSCEAQPFATSSYTIFVAEVASTTNEALLLDYLLKQTDDPRKRAFLLQQAISGIAGTFYSQALFADYELEAHRMVERGEPMTAERLDALYMEKMKAFYGDALTIDELYRVTWARIPHFFNSPYYVYQYATCYASSAKIVAGLLSEDEAERQATQARYLELLSSGGNDHPMTQLQKAGVDLSQADTVRAVTQRMDELVGMLEEELKRLS</sequence>
<dbReference type="InterPro" id="IPR001567">
    <property type="entry name" value="Pept_M3A_M3B_dom"/>
</dbReference>
<keyword evidence="2 6" id="KW-0479">Metal-binding</keyword>
<keyword evidence="5 6" id="KW-0482">Metalloprotease</keyword>
<evidence type="ECO:0000256" key="5">
    <source>
        <dbReference type="ARBA" id="ARBA00023049"/>
    </source>
</evidence>
<dbReference type="GO" id="GO:0006508">
    <property type="term" value="P:proteolysis"/>
    <property type="evidence" value="ECO:0007669"/>
    <property type="project" value="UniProtKB-KW"/>
</dbReference>
<dbReference type="PANTHER" id="PTHR11804">
    <property type="entry name" value="PROTEASE M3 THIMET OLIGOPEPTIDASE-RELATED"/>
    <property type="match status" value="1"/>
</dbReference>
<accession>A0A5C6X744</accession>
<comment type="similarity">
    <text evidence="6">Belongs to the peptidase M3B family.</text>
</comment>
<comment type="cofactor">
    <cofactor evidence="6">
        <name>Zn(2+)</name>
        <dbReference type="ChEBI" id="CHEBI:29105"/>
    </cofactor>
    <text evidence="6">Binds 1 zinc ion.</text>
</comment>
<dbReference type="InterPro" id="IPR013647">
    <property type="entry name" value="OligopepF_N_dom"/>
</dbReference>
<dbReference type="Gene3D" id="1.10.1370.20">
    <property type="entry name" value="Oligoendopeptidase f, C-terminal domain"/>
    <property type="match status" value="1"/>
</dbReference>
<evidence type="ECO:0000256" key="3">
    <source>
        <dbReference type="ARBA" id="ARBA00022801"/>
    </source>
</evidence>
<evidence type="ECO:0000256" key="4">
    <source>
        <dbReference type="ARBA" id="ARBA00022833"/>
    </source>
</evidence>
<name>A0A5C6X744_9DELT</name>
<evidence type="ECO:0000256" key="6">
    <source>
        <dbReference type="RuleBase" id="RU368091"/>
    </source>
</evidence>
<dbReference type="Pfam" id="PF08439">
    <property type="entry name" value="Peptidase_M3_N"/>
    <property type="match status" value="1"/>
</dbReference>
<proteinExistence type="inferred from homology"/>
<dbReference type="RefSeq" id="WP_146982718.1">
    <property type="nucleotide sequence ID" value="NZ_VOSM01000011.1"/>
</dbReference>
<dbReference type="GO" id="GO:0046872">
    <property type="term" value="F:metal ion binding"/>
    <property type="evidence" value="ECO:0007669"/>
    <property type="project" value="UniProtKB-UniRule"/>
</dbReference>
<comment type="caution">
    <text evidence="9">The sequence shown here is derived from an EMBL/GenBank/DDBJ whole genome shotgun (WGS) entry which is preliminary data.</text>
</comment>
<dbReference type="SUPFAM" id="SSF55486">
    <property type="entry name" value="Metalloproteases ('zincins'), catalytic domain"/>
    <property type="match status" value="1"/>
</dbReference>
<feature type="domain" description="Peptidase M3A/M3B catalytic" evidence="7">
    <location>
        <begin position="224"/>
        <end position="601"/>
    </location>
</feature>
<comment type="function">
    <text evidence="6">Has oligopeptidase activity and degrades a variety of small bioactive peptides.</text>
</comment>
<evidence type="ECO:0000256" key="1">
    <source>
        <dbReference type="ARBA" id="ARBA00022670"/>
    </source>
</evidence>
<dbReference type="EC" id="3.4.24.-" evidence="6"/>
<protein>
    <recommendedName>
        <fullName evidence="6">Oligopeptidase F</fullName>
        <ecNumber evidence="6">3.4.24.-</ecNumber>
    </recommendedName>
</protein>
<organism evidence="9 10">
    <name type="scientific">Lujinxingia vulgaris</name>
    <dbReference type="NCBI Taxonomy" id="2600176"/>
    <lineage>
        <taxon>Bacteria</taxon>
        <taxon>Deltaproteobacteria</taxon>
        <taxon>Bradymonadales</taxon>
        <taxon>Lujinxingiaceae</taxon>
        <taxon>Lujinxingia</taxon>
    </lineage>
</organism>